<reference evidence="1 2" key="1">
    <citation type="journal article" date="2006" name="Mol. Microbiol.">
        <title>Role of pathogenicity island-associated integrases in the genome plasticity of uropathogenic Escherichia coli strain 536.</title>
        <authorList>
            <person name="Hochhut B."/>
            <person name="Wilde C."/>
            <person name="Balling G."/>
            <person name="Middendorf B."/>
            <person name="Dobrindt U."/>
            <person name="Brzuszkiewicz E."/>
            <person name="Gottschalk G."/>
            <person name="Carniel E."/>
            <person name="Hacker J."/>
        </authorList>
    </citation>
    <scope>NUCLEOTIDE SEQUENCE [LARGE SCALE GENOMIC DNA]</scope>
    <source>
        <strain evidence="2">536 / UPEC</strain>
    </source>
</reference>
<dbReference type="Proteomes" id="UP000009182">
    <property type="component" value="Chromosome"/>
</dbReference>
<name>A0A454A448_ECOL5</name>
<accession>A0A454A448</accession>
<evidence type="ECO:0000313" key="2">
    <source>
        <dbReference type="Proteomes" id="UP000009182"/>
    </source>
</evidence>
<dbReference type="KEGG" id="ecp:ECP_1473"/>
<sequence length="64" mass="7335">MLRGKAQCCYCCSRHTARADFKKLSATDVHCFPLFSGVLLREETNSKILNLFARNQKEHVFATK</sequence>
<protein>
    <submittedName>
        <fullName evidence="1">Uncharacterized protein</fullName>
    </submittedName>
</protein>
<proteinExistence type="predicted"/>
<evidence type="ECO:0000313" key="1">
    <source>
        <dbReference type="EMBL" id="ABG69480.1"/>
    </source>
</evidence>
<gene>
    <name evidence="1" type="ordered locus">ECP_1473</name>
</gene>
<organism evidence="1 2">
    <name type="scientific">Escherichia coli O6:K15:H31 (strain 536 / UPEC)</name>
    <dbReference type="NCBI Taxonomy" id="362663"/>
    <lineage>
        <taxon>Bacteria</taxon>
        <taxon>Pseudomonadati</taxon>
        <taxon>Pseudomonadota</taxon>
        <taxon>Gammaproteobacteria</taxon>
        <taxon>Enterobacterales</taxon>
        <taxon>Enterobacteriaceae</taxon>
        <taxon>Escherichia</taxon>
    </lineage>
</organism>
<dbReference type="AlphaFoldDB" id="A0A454A448"/>
<dbReference type="EMBL" id="CP000247">
    <property type="protein sequence ID" value="ABG69480.1"/>
    <property type="molecule type" value="Genomic_DNA"/>
</dbReference>